<evidence type="ECO:0000313" key="2">
    <source>
        <dbReference type="EMBL" id="BES96870.1"/>
    </source>
</evidence>
<sequence>MESRICVADSDDQGLGLRMSTGMPSIWGILALTMTGERSTSGSHLSPLDSAVEEDTGSISDGYLADAKHPPNL</sequence>
<protein>
    <submittedName>
        <fullName evidence="2">Uncharacterized protein</fullName>
    </submittedName>
</protein>
<name>A0ABN7B0Y9_9HEMI</name>
<evidence type="ECO:0000256" key="1">
    <source>
        <dbReference type="SAM" id="MobiDB-lite"/>
    </source>
</evidence>
<gene>
    <name evidence="2" type="ORF">NTJ_09683</name>
</gene>
<organism evidence="2 3">
    <name type="scientific">Nesidiocoris tenuis</name>
    <dbReference type="NCBI Taxonomy" id="355587"/>
    <lineage>
        <taxon>Eukaryota</taxon>
        <taxon>Metazoa</taxon>
        <taxon>Ecdysozoa</taxon>
        <taxon>Arthropoda</taxon>
        <taxon>Hexapoda</taxon>
        <taxon>Insecta</taxon>
        <taxon>Pterygota</taxon>
        <taxon>Neoptera</taxon>
        <taxon>Paraneoptera</taxon>
        <taxon>Hemiptera</taxon>
        <taxon>Heteroptera</taxon>
        <taxon>Panheteroptera</taxon>
        <taxon>Cimicomorpha</taxon>
        <taxon>Miridae</taxon>
        <taxon>Dicyphina</taxon>
        <taxon>Nesidiocoris</taxon>
    </lineage>
</organism>
<feature type="region of interest" description="Disordered" evidence="1">
    <location>
        <begin position="38"/>
        <end position="73"/>
    </location>
</feature>
<evidence type="ECO:0000313" key="3">
    <source>
        <dbReference type="Proteomes" id="UP001307889"/>
    </source>
</evidence>
<proteinExistence type="predicted"/>
<dbReference type="EMBL" id="AP028915">
    <property type="protein sequence ID" value="BES96870.1"/>
    <property type="molecule type" value="Genomic_DNA"/>
</dbReference>
<accession>A0ABN7B0Y9</accession>
<keyword evidence="3" id="KW-1185">Reference proteome</keyword>
<reference evidence="2 3" key="1">
    <citation type="submission" date="2023-09" db="EMBL/GenBank/DDBJ databases">
        <title>Nesidiocoris tenuis whole genome shotgun sequence.</title>
        <authorList>
            <person name="Shibata T."/>
            <person name="Shimoda M."/>
            <person name="Kobayashi T."/>
            <person name="Uehara T."/>
        </authorList>
    </citation>
    <scope>NUCLEOTIDE SEQUENCE [LARGE SCALE GENOMIC DNA]</scope>
    <source>
        <strain evidence="2 3">Japan</strain>
    </source>
</reference>
<dbReference type="Proteomes" id="UP001307889">
    <property type="component" value="Chromosome 7"/>
</dbReference>